<dbReference type="Ensembl" id="ENSSPAT00000030155.1">
    <property type="protein sequence ID" value="ENSSPAP00000029674.1"/>
    <property type="gene ID" value="ENSSPAG00000022315.1"/>
</dbReference>
<dbReference type="InterPro" id="IPR011992">
    <property type="entry name" value="EF-hand-dom_pair"/>
</dbReference>
<proteinExistence type="predicted"/>
<dbReference type="Gene3D" id="1.10.238.10">
    <property type="entry name" value="EF-hand"/>
    <property type="match status" value="1"/>
</dbReference>
<dbReference type="Pfam" id="PF13499">
    <property type="entry name" value="EF-hand_7"/>
    <property type="match status" value="1"/>
</dbReference>
<reference evidence="4" key="1">
    <citation type="submission" date="2023-09" db="UniProtKB">
        <authorList>
            <consortium name="Ensembl"/>
        </authorList>
    </citation>
    <scope>IDENTIFICATION</scope>
</reference>
<evidence type="ECO:0000256" key="2">
    <source>
        <dbReference type="ARBA" id="ARBA00022837"/>
    </source>
</evidence>
<dbReference type="AlphaFoldDB" id="A0A3B5BG88"/>
<sequence length="105" mass="12105">RGGELERRWELFDKYAGNSDEKGTLTKKELTEMLHNEVPGTEVSSKAEIKDFFDSLDEDGDGRVDFKEFVSFAVTLSIINLYDLKTRKHPCLRFGKEIARLYLAK</sequence>
<keyword evidence="1" id="KW-0479">Metal-binding</keyword>
<dbReference type="PROSITE" id="PS00018">
    <property type="entry name" value="EF_HAND_1"/>
    <property type="match status" value="1"/>
</dbReference>
<dbReference type="InterPro" id="IPR018247">
    <property type="entry name" value="EF_Hand_1_Ca_BS"/>
</dbReference>
<evidence type="ECO:0000259" key="3">
    <source>
        <dbReference type="PROSITE" id="PS50222"/>
    </source>
</evidence>
<name>A0A3B5BG88_9TELE</name>
<organism evidence="4">
    <name type="scientific">Stegastes partitus</name>
    <name type="common">bicolor damselfish</name>
    <dbReference type="NCBI Taxonomy" id="144197"/>
    <lineage>
        <taxon>Eukaryota</taxon>
        <taxon>Metazoa</taxon>
        <taxon>Chordata</taxon>
        <taxon>Craniata</taxon>
        <taxon>Vertebrata</taxon>
        <taxon>Euteleostomi</taxon>
        <taxon>Actinopterygii</taxon>
        <taxon>Neopterygii</taxon>
        <taxon>Teleostei</taxon>
        <taxon>Neoteleostei</taxon>
        <taxon>Acanthomorphata</taxon>
        <taxon>Ovalentaria</taxon>
        <taxon>Pomacentridae</taxon>
        <taxon>Stegastes</taxon>
    </lineage>
</organism>
<dbReference type="PANTHER" id="PTHR11639">
    <property type="entry name" value="S100 CALCIUM-BINDING PROTEIN"/>
    <property type="match status" value="1"/>
</dbReference>
<keyword evidence="2" id="KW-0106">Calcium</keyword>
<evidence type="ECO:0000313" key="4">
    <source>
        <dbReference type="Ensembl" id="ENSSPAP00000029674.1"/>
    </source>
</evidence>
<dbReference type="GO" id="GO:0048306">
    <property type="term" value="F:calcium-dependent protein binding"/>
    <property type="evidence" value="ECO:0007669"/>
    <property type="project" value="TreeGrafter"/>
</dbReference>
<dbReference type="GO" id="GO:0005509">
    <property type="term" value="F:calcium ion binding"/>
    <property type="evidence" value="ECO:0007669"/>
    <property type="project" value="InterPro"/>
</dbReference>
<protein>
    <recommendedName>
        <fullName evidence="3">EF-hand domain-containing protein</fullName>
    </recommendedName>
</protein>
<dbReference type="SMART" id="SM00054">
    <property type="entry name" value="EFh"/>
    <property type="match status" value="2"/>
</dbReference>
<accession>A0A3B5BG88</accession>
<dbReference type="GeneTree" id="ENSGT01100000264774"/>
<evidence type="ECO:0000256" key="1">
    <source>
        <dbReference type="ARBA" id="ARBA00022723"/>
    </source>
</evidence>
<dbReference type="STRING" id="144197.ENSSPAP00000029674"/>
<dbReference type="PROSITE" id="PS50222">
    <property type="entry name" value="EF_HAND_2"/>
    <property type="match status" value="1"/>
</dbReference>
<dbReference type="SUPFAM" id="SSF47473">
    <property type="entry name" value="EF-hand"/>
    <property type="match status" value="1"/>
</dbReference>
<dbReference type="InterPro" id="IPR002048">
    <property type="entry name" value="EF_hand_dom"/>
</dbReference>
<feature type="domain" description="EF-hand" evidence="3">
    <location>
        <begin position="44"/>
        <end position="79"/>
    </location>
</feature>
<dbReference type="PANTHER" id="PTHR11639:SF118">
    <property type="entry name" value="PROTEIN S100"/>
    <property type="match status" value="1"/>
</dbReference>
<dbReference type="GO" id="GO:0005737">
    <property type="term" value="C:cytoplasm"/>
    <property type="evidence" value="ECO:0007669"/>
    <property type="project" value="TreeGrafter"/>
</dbReference>